<feature type="transmembrane region" description="Helical" evidence="7">
    <location>
        <begin position="181"/>
        <end position="197"/>
    </location>
</feature>
<evidence type="ECO:0000259" key="8">
    <source>
        <dbReference type="Pfam" id="PF00892"/>
    </source>
</evidence>
<proteinExistence type="inferred from homology"/>
<keyword evidence="5 7" id="KW-1133">Transmembrane helix</keyword>
<feature type="transmembrane region" description="Helical" evidence="7">
    <location>
        <begin position="152"/>
        <end position="169"/>
    </location>
</feature>
<dbReference type="InterPro" id="IPR000620">
    <property type="entry name" value="EamA_dom"/>
</dbReference>
<organism evidence="9 10">
    <name type="scientific">Desulfosporosinus metallidurans</name>
    <dbReference type="NCBI Taxonomy" id="1888891"/>
    <lineage>
        <taxon>Bacteria</taxon>
        <taxon>Bacillati</taxon>
        <taxon>Bacillota</taxon>
        <taxon>Clostridia</taxon>
        <taxon>Eubacteriales</taxon>
        <taxon>Desulfitobacteriaceae</taxon>
        <taxon>Desulfosporosinus</taxon>
    </lineage>
</organism>
<feature type="transmembrane region" description="Helical" evidence="7">
    <location>
        <begin position="123"/>
        <end position="143"/>
    </location>
</feature>
<name>A0A1Q8QPB4_9FIRM</name>
<comment type="subcellular location">
    <subcellularLocation>
        <location evidence="1">Cell membrane</location>
        <topology evidence="1">Multi-pass membrane protein</topology>
    </subcellularLocation>
</comment>
<dbReference type="PANTHER" id="PTHR32322">
    <property type="entry name" value="INNER MEMBRANE TRANSPORTER"/>
    <property type="match status" value="1"/>
</dbReference>
<evidence type="ECO:0000256" key="1">
    <source>
        <dbReference type="ARBA" id="ARBA00004651"/>
    </source>
</evidence>
<feature type="transmembrane region" description="Helical" evidence="7">
    <location>
        <begin position="272"/>
        <end position="290"/>
    </location>
</feature>
<dbReference type="Pfam" id="PF00892">
    <property type="entry name" value="EamA"/>
    <property type="match status" value="2"/>
</dbReference>
<sequence length="329" mass="36420">MNSNSILRGKERGLRHYLTNKYWVIAIAMFCAVLWGSAFPVLKVSYVELGIATNDQSAIIVLAGMRFFLAAILIFILIVAGIRQSPKVRGQMLPQLFLLGLLQISLQYFFFYNGLAHTSGMKGAILSSAGTFFVVVLAHFVYVNDRLNWRKLFGIIAGFAGIIMINAGARFTLDFSWQGEGYMILSGLVSAIGTILAKRLSKEIHPFVLTAWQMLLGSLLLIATGLPGLKPQAMVFTNRAFLLLIYSAFLSATAFSLWYAILKYNKAGEISVYKFVTPVSGAILSAFFIPGERLTLNMFMALVLVALGVIIVNYRRRSPKEEILSEGPY</sequence>
<protein>
    <submittedName>
        <fullName evidence="9">Permease of the drug/metabolite transporter (DMT) superfamily</fullName>
    </submittedName>
</protein>
<feature type="transmembrane region" description="Helical" evidence="7">
    <location>
        <begin position="58"/>
        <end position="80"/>
    </location>
</feature>
<evidence type="ECO:0000256" key="3">
    <source>
        <dbReference type="ARBA" id="ARBA00022475"/>
    </source>
</evidence>
<feature type="transmembrane region" description="Helical" evidence="7">
    <location>
        <begin position="209"/>
        <end position="229"/>
    </location>
</feature>
<reference evidence="9 10" key="1">
    <citation type="submission" date="2016-09" db="EMBL/GenBank/DDBJ databases">
        <title>Complete genome of Desulfosporosinus sp. OL.</title>
        <authorList>
            <person name="Mardanov A."/>
            <person name="Beletsky A."/>
            <person name="Panova A."/>
            <person name="Karnachuk O."/>
            <person name="Ravin N."/>
        </authorList>
    </citation>
    <scope>NUCLEOTIDE SEQUENCE [LARGE SCALE GENOMIC DNA]</scope>
    <source>
        <strain evidence="9 10">OL</strain>
    </source>
</reference>
<dbReference type="SUPFAM" id="SSF103481">
    <property type="entry name" value="Multidrug resistance efflux transporter EmrE"/>
    <property type="match status" value="2"/>
</dbReference>
<feature type="transmembrane region" description="Helical" evidence="7">
    <location>
        <begin position="296"/>
        <end position="314"/>
    </location>
</feature>
<dbReference type="InterPro" id="IPR037185">
    <property type="entry name" value="EmrE-like"/>
</dbReference>
<dbReference type="InterPro" id="IPR050638">
    <property type="entry name" value="AA-Vitamin_Transporters"/>
</dbReference>
<evidence type="ECO:0000256" key="6">
    <source>
        <dbReference type="ARBA" id="ARBA00023136"/>
    </source>
</evidence>
<dbReference type="Proteomes" id="UP000186102">
    <property type="component" value="Unassembled WGS sequence"/>
</dbReference>
<evidence type="ECO:0000256" key="4">
    <source>
        <dbReference type="ARBA" id="ARBA00022692"/>
    </source>
</evidence>
<dbReference type="RefSeq" id="WP_075366142.1">
    <property type="nucleotide sequence ID" value="NZ_MLBF01000035.1"/>
</dbReference>
<gene>
    <name evidence="9" type="ORF">DSOL_3688</name>
</gene>
<dbReference type="EMBL" id="MLBF01000035">
    <property type="protein sequence ID" value="OLN29185.1"/>
    <property type="molecule type" value="Genomic_DNA"/>
</dbReference>
<feature type="domain" description="EamA" evidence="8">
    <location>
        <begin position="179"/>
        <end position="313"/>
    </location>
</feature>
<keyword evidence="10" id="KW-1185">Reference proteome</keyword>
<keyword evidence="3" id="KW-1003">Cell membrane</keyword>
<evidence type="ECO:0000256" key="7">
    <source>
        <dbReference type="SAM" id="Phobius"/>
    </source>
</evidence>
<comment type="caution">
    <text evidence="9">The sequence shown here is derived from an EMBL/GenBank/DDBJ whole genome shotgun (WGS) entry which is preliminary data.</text>
</comment>
<evidence type="ECO:0000313" key="9">
    <source>
        <dbReference type="EMBL" id="OLN29185.1"/>
    </source>
</evidence>
<comment type="similarity">
    <text evidence="2">Belongs to the EamA transporter family.</text>
</comment>
<dbReference type="GO" id="GO:0005886">
    <property type="term" value="C:plasma membrane"/>
    <property type="evidence" value="ECO:0007669"/>
    <property type="project" value="UniProtKB-SubCell"/>
</dbReference>
<keyword evidence="6 7" id="KW-0472">Membrane</keyword>
<evidence type="ECO:0000256" key="5">
    <source>
        <dbReference type="ARBA" id="ARBA00022989"/>
    </source>
</evidence>
<feature type="transmembrane region" description="Helical" evidence="7">
    <location>
        <begin position="21"/>
        <end position="38"/>
    </location>
</feature>
<evidence type="ECO:0000256" key="2">
    <source>
        <dbReference type="ARBA" id="ARBA00007362"/>
    </source>
</evidence>
<feature type="domain" description="EamA" evidence="8">
    <location>
        <begin position="24"/>
        <end position="166"/>
    </location>
</feature>
<feature type="transmembrane region" description="Helical" evidence="7">
    <location>
        <begin position="241"/>
        <end position="260"/>
    </location>
</feature>
<evidence type="ECO:0000313" key="10">
    <source>
        <dbReference type="Proteomes" id="UP000186102"/>
    </source>
</evidence>
<keyword evidence="4 7" id="KW-0812">Transmembrane</keyword>
<dbReference type="AlphaFoldDB" id="A0A1Q8QPB4"/>
<dbReference type="OrthoDB" id="3190463at2"/>
<dbReference type="PANTHER" id="PTHR32322:SF18">
    <property type="entry name" value="S-ADENOSYLMETHIONINE_S-ADENOSYLHOMOCYSTEINE TRANSPORTER"/>
    <property type="match status" value="1"/>
</dbReference>
<accession>A0A1Q8QPB4</accession>
<feature type="transmembrane region" description="Helical" evidence="7">
    <location>
        <begin position="92"/>
        <end position="111"/>
    </location>
</feature>
<dbReference type="STRING" id="1888891.DSOL_3688"/>